<feature type="compositionally biased region" description="Basic and acidic residues" evidence="1">
    <location>
        <begin position="32"/>
        <end position="48"/>
    </location>
</feature>
<feature type="compositionally biased region" description="Basic and acidic residues" evidence="1">
    <location>
        <begin position="255"/>
        <end position="272"/>
    </location>
</feature>
<feature type="compositionally biased region" description="Basic residues" evidence="1">
    <location>
        <begin position="273"/>
        <end position="282"/>
    </location>
</feature>
<dbReference type="EMBL" id="LFJN01000016">
    <property type="protein sequence ID" value="KPI39064.1"/>
    <property type="molecule type" value="Genomic_DNA"/>
</dbReference>
<proteinExistence type="predicted"/>
<feature type="compositionally biased region" description="Low complexity" evidence="1">
    <location>
        <begin position="283"/>
        <end position="295"/>
    </location>
</feature>
<feature type="compositionally biased region" description="Low complexity" evidence="1">
    <location>
        <begin position="49"/>
        <end position="63"/>
    </location>
</feature>
<evidence type="ECO:0000313" key="3">
    <source>
        <dbReference type="Proteomes" id="UP000038010"/>
    </source>
</evidence>
<dbReference type="Proteomes" id="UP000038010">
    <property type="component" value="Unassembled WGS sequence"/>
</dbReference>
<feature type="compositionally biased region" description="Low complexity" evidence="1">
    <location>
        <begin position="77"/>
        <end position="87"/>
    </location>
</feature>
<comment type="caution">
    <text evidence="2">The sequence shown here is derived from an EMBL/GenBank/DDBJ whole genome shotgun (WGS) entry which is preliminary data.</text>
</comment>
<feature type="compositionally biased region" description="Polar residues" evidence="1">
    <location>
        <begin position="304"/>
        <end position="316"/>
    </location>
</feature>
<gene>
    <name evidence="2" type="ORF">AB675_4543</name>
</gene>
<reference evidence="2 3" key="1">
    <citation type="submission" date="2015-06" db="EMBL/GenBank/DDBJ databases">
        <title>Draft genome of the ant-associated black yeast Phialophora attae CBS 131958.</title>
        <authorList>
            <person name="Moreno L.F."/>
            <person name="Stielow B.J."/>
            <person name="de Hoog S."/>
            <person name="Vicente V.A."/>
            <person name="Weiss V.A."/>
            <person name="de Vries M."/>
            <person name="Cruz L.M."/>
            <person name="Souza E.M."/>
        </authorList>
    </citation>
    <scope>NUCLEOTIDE SEQUENCE [LARGE SCALE GENOMIC DNA]</scope>
    <source>
        <strain evidence="2 3">CBS 131958</strain>
    </source>
</reference>
<dbReference type="AlphaFoldDB" id="A0A0N1H2S5"/>
<evidence type="ECO:0000313" key="2">
    <source>
        <dbReference type="EMBL" id="KPI39064.1"/>
    </source>
</evidence>
<keyword evidence="3" id="KW-1185">Reference proteome</keyword>
<feature type="region of interest" description="Disordered" evidence="1">
    <location>
        <begin position="1"/>
        <end position="143"/>
    </location>
</feature>
<feature type="compositionally biased region" description="Polar residues" evidence="1">
    <location>
        <begin position="1"/>
        <end position="15"/>
    </location>
</feature>
<dbReference type="VEuPathDB" id="FungiDB:AB675_4543"/>
<name>A0A0N1H2S5_9EURO</name>
<organism evidence="2 3">
    <name type="scientific">Cyphellophora attinorum</name>
    <dbReference type="NCBI Taxonomy" id="1664694"/>
    <lineage>
        <taxon>Eukaryota</taxon>
        <taxon>Fungi</taxon>
        <taxon>Dikarya</taxon>
        <taxon>Ascomycota</taxon>
        <taxon>Pezizomycotina</taxon>
        <taxon>Eurotiomycetes</taxon>
        <taxon>Chaetothyriomycetidae</taxon>
        <taxon>Chaetothyriales</taxon>
        <taxon>Cyphellophoraceae</taxon>
        <taxon>Cyphellophora</taxon>
    </lineage>
</organism>
<sequence>MSSTKPTARGMTSETAGKAQKRKVMDVESSDESAHTVHFDEQPIREAAKPATTPATAKVPALKSATPASAAVKSKITTTPAATPPAASRKVKSDSTEVEVIDTPLSPPVKRQRQTKKTIAEANVPSAASMKKKEKPAPPCPVSVGDMGFHKSLNVVNNKPMSDKKILVRVMEVEWDSGSGKWCVLLENRGDILPREAAWWEDANKVELPLGKGTEVMVKVNTGWVEGVVEGVERDDDKGEWLYECDVVGTIKAASDKVKEAKSPHKVKVEKSIKKRYRKHHAPSSSDTSGSGNPSIPKKRPHSATVQDGSTSNEPPNSKAVKKQDVHQINSNAQIPGPKYSKGERVFLKFPREWGERRTCGFHIGRNRWDAIEQSWLYDFVWCGEEGISFSVVEDRVLRPKFKAGDRIKRELGSGVEVDIVVTQVTFDGEQIKYRVLMTGSLLASEIQSAHGDVSREQGYPEVVIDGDNVTVKSICVTSSSISMGGMIRSAIGGMGGVLNGVPKFAVDKDKVNFKASLILKDL</sequence>
<feature type="region of interest" description="Disordered" evidence="1">
    <location>
        <begin position="255"/>
        <end position="340"/>
    </location>
</feature>
<dbReference type="GeneID" id="28736569"/>
<protein>
    <submittedName>
        <fullName evidence="2">Uncharacterized protein</fullName>
    </submittedName>
</protein>
<dbReference type="RefSeq" id="XP_017999027.1">
    <property type="nucleotide sequence ID" value="XM_018144689.1"/>
</dbReference>
<accession>A0A0N1H2S5</accession>
<evidence type="ECO:0000256" key="1">
    <source>
        <dbReference type="SAM" id="MobiDB-lite"/>
    </source>
</evidence>